<organism evidence="2 3">
    <name type="scientific">Filimonas zeae</name>
    <dbReference type="NCBI Taxonomy" id="1737353"/>
    <lineage>
        <taxon>Bacteria</taxon>
        <taxon>Pseudomonadati</taxon>
        <taxon>Bacteroidota</taxon>
        <taxon>Chitinophagia</taxon>
        <taxon>Chitinophagales</taxon>
        <taxon>Chitinophagaceae</taxon>
        <taxon>Filimonas</taxon>
    </lineage>
</organism>
<keyword evidence="1" id="KW-0732">Signal</keyword>
<reference evidence="2" key="1">
    <citation type="journal article" date="2014" name="Int. J. Syst. Evol. Microbiol.">
        <title>Complete genome sequence of Corynebacterium casei LMG S-19264T (=DSM 44701T), isolated from a smear-ripened cheese.</title>
        <authorList>
            <consortium name="US DOE Joint Genome Institute (JGI-PGF)"/>
            <person name="Walter F."/>
            <person name="Albersmeier A."/>
            <person name="Kalinowski J."/>
            <person name="Ruckert C."/>
        </authorList>
    </citation>
    <scope>NUCLEOTIDE SEQUENCE</scope>
    <source>
        <strain evidence="2">CGMCC 1.15290</strain>
    </source>
</reference>
<feature type="chain" id="PRO_5037747395" evidence="1">
    <location>
        <begin position="22"/>
        <end position="243"/>
    </location>
</feature>
<dbReference type="AlphaFoldDB" id="A0A917IRP7"/>
<name>A0A917IRP7_9BACT</name>
<dbReference type="EMBL" id="BMIB01000001">
    <property type="protein sequence ID" value="GGH62453.1"/>
    <property type="molecule type" value="Genomic_DNA"/>
</dbReference>
<feature type="signal peptide" evidence="1">
    <location>
        <begin position="1"/>
        <end position="21"/>
    </location>
</feature>
<gene>
    <name evidence="2" type="ORF">GCM10011379_12410</name>
</gene>
<accession>A0A917IRP7</accession>
<dbReference type="PROSITE" id="PS51257">
    <property type="entry name" value="PROKAR_LIPOPROTEIN"/>
    <property type="match status" value="1"/>
</dbReference>
<proteinExistence type="predicted"/>
<sequence>MKRQLLTYAIAVAVAFGAIVACTKRDSKPENLTLNNTQMSGPDDPSSIADCYTKFTNTLKNPPAGYTPGDAENAFTECANSFINLGGGGGRKLYPPAPPFPTGQIDPYFISNESEADLSGEREICEFFNMPYPLLLDGSQTMIYNVRRRELNNFNSAIADALHSQQSLVLFSARDKVNAVLNYMMNHPDDYVLMFDREKFFKYVTNVAFKYSTRLGLGTTFINFFQIYTVPGYELIYKEFPYR</sequence>
<protein>
    <submittedName>
        <fullName evidence="2">Uncharacterized protein</fullName>
    </submittedName>
</protein>
<evidence type="ECO:0000256" key="1">
    <source>
        <dbReference type="SAM" id="SignalP"/>
    </source>
</evidence>
<dbReference type="RefSeq" id="WP_188951100.1">
    <property type="nucleotide sequence ID" value="NZ_BMIB01000001.1"/>
</dbReference>
<evidence type="ECO:0000313" key="2">
    <source>
        <dbReference type="EMBL" id="GGH62453.1"/>
    </source>
</evidence>
<keyword evidence="3" id="KW-1185">Reference proteome</keyword>
<dbReference type="Proteomes" id="UP000627292">
    <property type="component" value="Unassembled WGS sequence"/>
</dbReference>
<reference evidence="2" key="2">
    <citation type="submission" date="2020-09" db="EMBL/GenBank/DDBJ databases">
        <authorList>
            <person name="Sun Q."/>
            <person name="Zhou Y."/>
        </authorList>
    </citation>
    <scope>NUCLEOTIDE SEQUENCE</scope>
    <source>
        <strain evidence="2">CGMCC 1.15290</strain>
    </source>
</reference>
<evidence type="ECO:0000313" key="3">
    <source>
        <dbReference type="Proteomes" id="UP000627292"/>
    </source>
</evidence>
<comment type="caution">
    <text evidence="2">The sequence shown here is derived from an EMBL/GenBank/DDBJ whole genome shotgun (WGS) entry which is preliminary data.</text>
</comment>